<feature type="compositionally biased region" description="Low complexity" evidence="1">
    <location>
        <begin position="1"/>
        <end position="10"/>
    </location>
</feature>
<sequence length="322" mass="36177">AVGGAEPAAHARARHAEPDRTGGEVDRRRGGRGLRLREPAPEHARRGLGVRDEGRLLRRQQVSRGRRSRDVRAELSAVGGAEPAAHVRAHSRPDVSADRRADVAAVRETVPSPRCVVSARRPRQVVPQGLRRVRRHGLRARQGLRRHAGIGGAQLRLEQRVLRRLAGALLRHHLDHQVSLLQGETKSQSKLTELTETSELILYTSREKKWWPKAFDVPGASGCEFSTNYQYVPSVLPYLYISSTSCCDAWPDLCAESKYATTSTTTTSTAVWTPKKWYPRRYVDGDWGCAYDRDWRQYEVPTSELFISMGQCCKHTEDCVVN</sequence>
<name>K0SS25_THAOC</name>
<proteinExistence type="predicted"/>
<feature type="compositionally biased region" description="Basic and acidic residues" evidence="1">
    <location>
        <begin position="14"/>
        <end position="28"/>
    </location>
</feature>
<keyword evidence="3" id="KW-1185">Reference proteome</keyword>
<feature type="non-terminal residue" evidence="2">
    <location>
        <position position="1"/>
    </location>
</feature>
<gene>
    <name evidence="2" type="ORF">THAOC_15468</name>
</gene>
<dbReference type="AlphaFoldDB" id="K0SS25"/>
<feature type="compositionally biased region" description="Basic and acidic residues" evidence="1">
    <location>
        <begin position="35"/>
        <end position="56"/>
    </location>
</feature>
<feature type="region of interest" description="Disordered" evidence="1">
    <location>
        <begin position="1"/>
        <end position="98"/>
    </location>
</feature>
<organism evidence="2 3">
    <name type="scientific">Thalassiosira oceanica</name>
    <name type="common">Marine diatom</name>
    <dbReference type="NCBI Taxonomy" id="159749"/>
    <lineage>
        <taxon>Eukaryota</taxon>
        <taxon>Sar</taxon>
        <taxon>Stramenopiles</taxon>
        <taxon>Ochrophyta</taxon>
        <taxon>Bacillariophyta</taxon>
        <taxon>Coscinodiscophyceae</taxon>
        <taxon>Thalassiosirophycidae</taxon>
        <taxon>Thalassiosirales</taxon>
        <taxon>Thalassiosiraceae</taxon>
        <taxon>Thalassiosira</taxon>
    </lineage>
</organism>
<evidence type="ECO:0000313" key="2">
    <source>
        <dbReference type="EMBL" id="EJK63856.1"/>
    </source>
</evidence>
<accession>K0SS25</accession>
<evidence type="ECO:0000313" key="3">
    <source>
        <dbReference type="Proteomes" id="UP000266841"/>
    </source>
</evidence>
<reference evidence="2 3" key="1">
    <citation type="journal article" date="2012" name="Genome Biol.">
        <title>Genome and low-iron response of an oceanic diatom adapted to chronic iron limitation.</title>
        <authorList>
            <person name="Lommer M."/>
            <person name="Specht M."/>
            <person name="Roy A.S."/>
            <person name="Kraemer L."/>
            <person name="Andreson R."/>
            <person name="Gutowska M.A."/>
            <person name="Wolf J."/>
            <person name="Bergner S.V."/>
            <person name="Schilhabel M.B."/>
            <person name="Klostermeier U.C."/>
            <person name="Beiko R.G."/>
            <person name="Rosenstiel P."/>
            <person name="Hippler M."/>
            <person name="Laroche J."/>
        </authorList>
    </citation>
    <scope>NUCLEOTIDE SEQUENCE [LARGE SCALE GENOMIC DNA]</scope>
    <source>
        <strain evidence="2 3">CCMP1005</strain>
    </source>
</reference>
<dbReference type="EMBL" id="AGNL01017952">
    <property type="protein sequence ID" value="EJK63856.1"/>
    <property type="molecule type" value="Genomic_DNA"/>
</dbReference>
<comment type="caution">
    <text evidence="2">The sequence shown here is derived from an EMBL/GenBank/DDBJ whole genome shotgun (WGS) entry which is preliminary data.</text>
</comment>
<dbReference type="Proteomes" id="UP000266841">
    <property type="component" value="Unassembled WGS sequence"/>
</dbReference>
<protein>
    <submittedName>
        <fullName evidence="2">Uncharacterized protein</fullName>
    </submittedName>
</protein>
<evidence type="ECO:0000256" key="1">
    <source>
        <dbReference type="SAM" id="MobiDB-lite"/>
    </source>
</evidence>